<name>A0A2G9HY33_9LAMI</name>
<comment type="caution">
    <text evidence="1">The sequence shown here is derived from an EMBL/GenBank/DDBJ whole genome shotgun (WGS) entry which is preliminary data.</text>
</comment>
<dbReference type="AlphaFoldDB" id="A0A2G9HY33"/>
<sequence length="53" mass="5921">MLFDGTFDFLSFDFSIVGLYEIVIELNLLISFLPISNNVFSSYFISSGKGTSN</sequence>
<dbReference type="EMBL" id="NKXS01000766">
    <property type="protein sequence ID" value="PIN22432.1"/>
    <property type="molecule type" value="Genomic_DNA"/>
</dbReference>
<dbReference type="Proteomes" id="UP000231279">
    <property type="component" value="Unassembled WGS sequence"/>
</dbReference>
<reference evidence="2" key="1">
    <citation type="journal article" date="2018" name="Gigascience">
        <title>Genome assembly of the Pink Ipe (Handroanthus impetiginosus, Bignoniaceae), a highly valued, ecologically keystone Neotropical timber forest tree.</title>
        <authorList>
            <person name="Silva-Junior O.B."/>
            <person name="Grattapaglia D."/>
            <person name="Novaes E."/>
            <person name="Collevatti R.G."/>
        </authorList>
    </citation>
    <scope>NUCLEOTIDE SEQUENCE [LARGE SCALE GENOMIC DNA]</scope>
    <source>
        <strain evidence="2">cv. UFG-1</strain>
    </source>
</reference>
<proteinExistence type="predicted"/>
<protein>
    <submittedName>
        <fullName evidence="1">Uncharacterized protein</fullName>
    </submittedName>
</protein>
<evidence type="ECO:0000313" key="1">
    <source>
        <dbReference type="EMBL" id="PIN22432.1"/>
    </source>
</evidence>
<evidence type="ECO:0000313" key="2">
    <source>
        <dbReference type="Proteomes" id="UP000231279"/>
    </source>
</evidence>
<gene>
    <name evidence="1" type="ORF">CDL12_04862</name>
</gene>
<organism evidence="1 2">
    <name type="scientific">Handroanthus impetiginosus</name>
    <dbReference type="NCBI Taxonomy" id="429701"/>
    <lineage>
        <taxon>Eukaryota</taxon>
        <taxon>Viridiplantae</taxon>
        <taxon>Streptophyta</taxon>
        <taxon>Embryophyta</taxon>
        <taxon>Tracheophyta</taxon>
        <taxon>Spermatophyta</taxon>
        <taxon>Magnoliopsida</taxon>
        <taxon>eudicotyledons</taxon>
        <taxon>Gunneridae</taxon>
        <taxon>Pentapetalae</taxon>
        <taxon>asterids</taxon>
        <taxon>lamiids</taxon>
        <taxon>Lamiales</taxon>
        <taxon>Bignoniaceae</taxon>
        <taxon>Crescentiina</taxon>
        <taxon>Tabebuia alliance</taxon>
        <taxon>Handroanthus</taxon>
    </lineage>
</organism>
<accession>A0A2G9HY33</accession>
<keyword evidence="2" id="KW-1185">Reference proteome</keyword>